<evidence type="ECO:0000256" key="17">
    <source>
        <dbReference type="ARBA" id="ARBA00023285"/>
    </source>
</evidence>
<evidence type="ECO:0000256" key="11">
    <source>
        <dbReference type="ARBA" id="ARBA00022723"/>
    </source>
</evidence>
<evidence type="ECO:0000313" key="22">
    <source>
        <dbReference type="Proteomes" id="UP000031830"/>
    </source>
</evidence>
<dbReference type="FunFam" id="3.40.50.1970:FF:000001">
    <property type="entry name" value="3-dehydroquinate synthase"/>
    <property type="match status" value="1"/>
</dbReference>
<dbReference type="PIRSF" id="PIRSF001455">
    <property type="entry name" value="DHQ_synth"/>
    <property type="match status" value="1"/>
</dbReference>
<reference evidence="21 22" key="1">
    <citation type="journal article" date="2015" name="Genome Announc.">
        <title>Genome sequencing of 18 francisella strains to aid in assay development and testing.</title>
        <authorList>
            <person name="Johnson S.L."/>
            <person name="Daligault H.E."/>
            <person name="Davenport K.W."/>
            <person name="Coyne S.R."/>
            <person name="Frey K.G."/>
            <person name="Koroleva G.I."/>
            <person name="Broomall S.M."/>
            <person name="Bishop-Lilly K.A."/>
            <person name="Bruce D.C."/>
            <person name="Chertkov O."/>
            <person name="Freitas T."/>
            <person name="Jaissle J."/>
            <person name="Ladner J.T."/>
            <person name="Rosenzweig C.N."/>
            <person name="Gibbons H.S."/>
            <person name="Palacios G.F."/>
            <person name="Redden C.L."/>
            <person name="Xu Y."/>
            <person name="Minogue T.D."/>
            <person name="Chain P.S."/>
        </authorList>
    </citation>
    <scope>NUCLEOTIDE SEQUENCE [LARGE SCALE GENOMIC DNA]</scope>
    <source>
        <strain evidence="21 22">GA01-2794</strain>
    </source>
</reference>
<evidence type="ECO:0000259" key="19">
    <source>
        <dbReference type="Pfam" id="PF01761"/>
    </source>
</evidence>
<dbReference type="UniPathway" id="UPA00053">
    <property type="reaction ID" value="UER00085"/>
</dbReference>
<dbReference type="Gene3D" id="3.40.50.1970">
    <property type="match status" value="1"/>
</dbReference>
<dbReference type="GO" id="GO:0046872">
    <property type="term" value="F:metal ion binding"/>
    <property type="evidence" value="ECO:0007669"/>
    <property type="project" value="UniProtKB-KW"/>
</dbReference>
<feature type="binding site" evidence="18">
    <location>
        <begin position="129"/>
        <end position="130"/>
    </location>
    <ligand>
        <name>NAD(+)</name>
        <dbReference type="ChEBI" id="CHEBI:57540"/>
    </ligand>
</feature>
<accession>A0A0B6D7D1</accession>
<dbReference type="GO" id="GO:0008652">
    <property type="term" value="P:amino acid biosynthetic process"/>
    <property type="evidence" value="ECO:0007669"/>
    <property type="project" value="UniProtKB-KW"/>
</dbReference>
<evidence type="ECO:0000256" key="4">
    <source>
        <dbReference type="ARBA" id="ARBA00004496"/>
    </source>
</evidence>
<dbReference type="GO" id="GO:0003856">
    <property type="term" value="F:3-dehydroquinate synthase activity"/>
    <property type="evidence" value="ECO:0007669"/>
    <property type="project" value="UniProtKB-UniRule"/>
</dbReference>
<proteinExistence type="inferred from homology"/>
<dbReference type="InterPro" id="IPR056179">
    <property type="entry name" value="DHQS_C"/>
</dbReference>
<feature type="domain" description="3-dehydroquinate synthase C-terminal" evidence="20">
    <location>
        <begin position="181"/>
        <end position="325"/>
    </location>
</feature>
<dbReference type="InterPro" id="IPR030960">
    <property type="entry name" value="DHQS/DOIS_N"/>
</dbReference>
<dbReference type="GO" id="GO:0005737">
    <property type="term" value="C:cytoplasm"/>
    <property type="evidence" value="ECO:0007669"/>
    <property type="project" value="UniProtKB-SubCell"/>
</dbReference>
<dbReference type="CDD" id="cd08195">
    <property type="entry name" value="DHQS"/>
    <property type="match status" value="1"/>
</dbReference>
<feature type="binding site" evidence="18">
    <location>
        <begin position="105"/>
        <end position="109"/>
    </location>
    <ligand>
        <name>NAD(+)</name>
        <dbReference type="ChEBI" id="CHEBI:57540"/>
    </ligand>
</feature>
<dbReference type="PANTHER" id="PTHR43622">
    <property type="entry name" value="3-DEHYDROQUINATE SYNTHASE"/>
    <property type="match status" value="1"/>
</dbReference>
<dbReference type="InterPro" id="IPR016037">
    <property type="entry name" value="DHQ_synth_AroB"/>
</dbReference>
<feature type="binding site" evidence="18">
    <location>
        <begin position="70"/>
        <end position="75"/>
    </location>
    <ligand>
        <name>NAD(+)</name>
        <dbReference type="ChEBI" id="CHEBI:57540"/>
    </ligand>
</feature>
<comment type="cofactor">
    <cofactor evidence="18">
        <name>Co(2+)</name>
        <dbReference type="ChEBI" id="CHEBI:48828"/>
    </cofactor>
    <cofactor evidence="18">
        <name>Zn(2+)</name>
        <dbReference type="ChEBI" id="CHEBI:29105"/>
    </cofactor>
    <text evidence="18">Binds 1 divalent metal cation per subunit. Can use either Co(2+) or Zn(2+).</text>
</comment>
<keyword evidence="11 18" id="KW-0479">Metal-binding</keyword>
<feature type="binding site" evidence="18">
    <location>
        <begin position="169"/>
        <end position="172"/>
    </location>
    <ligand>
        <name>NAD(+)</name>
        <dbReference type="ChEBI" id="CHEBI:57540"/>
    </ligand>
</feature>
<feature type="binding site" evidence="18">
    <location>
        <position position="184"/>
    </location>
    <ligand>
        <name>Zn(2+)</name>
        <dbReference type="ChEBI" id="CHEBI:29105"/>
    </ligand>
</feature>
<evidence type="ECO:0000256" key="13">
    <source>
        <dbReference type="ARBA" id="ARBA00022833"/>
    </source>
</evidence>
<organism evidence="21 22">
    <name type="scientific">Francisella philomiragia</name>
    <dbReference type="NCBI Taxonomy" id="28110"/>
    <lineage>
        <taxon>Bacteria</taxon>
        <taxon>Pseudomonadati</taxon>
        <taxon>Pseudomonadota</taxon>
        <taxon>Gammaproteobacteria</taxon>
        <taxon>Thiotrichales</taxon>
        <taxon>Francisellaceae</taxon>
        <taxon>Francisella</taxon>
    </lineage>
</organism>
<keyword evidence="12 18" id="KW-0547">Nucleotide-binding</keyword>
<dbReference type="GO" id="GO:0009073">
    <property type="term" value="P:aromatic amino acid family biosynthetic process"/>
    <property type="evidence" value="ECO:0007669"/>
    <property type="project" value="UniProtKB-KW"/>
</dbReference>
<evidence type="ECO:0000256" key="6">
    <source>
        <dbReference type="ARBA" id="ARBA00005412"/>
    </source>
</evidence>
<keyword evidence="17 18" id="KW-0170">Cobalt</keyword>
<evidence type="ECO:0000259" key="20">
    <source>
        <dbReference type="Pfam" id="PF24621"/>
    </source>
</evidence>
<evidence type="ECO:0000256" key="12">
    <source>
        <dbReference type="ARBA" id="ARBA00022741"/>
    </source>
</evidence>
<keyword evidence="13 18" id="KW-0862">Zinc</keyword>
<dbReference type="SUPFAM" id="SSF56796">
    <property type="entry name" value="Dehydroquinate synthase-like"/>
    <property type="match status" value="1"/>
</dbReference>
<dbReference type="AlphaFoldDB" id="A0A0B6D7D1"/>
<dbReference type="KEGG" id="fpz:LA55_1194"/>
<keyword evidence="16 18" id="KW-0456">Lyase</keyword>
<keyword evidence="9 18" id="KW-0963">Cytoplasm</keyword>
<dbReference type="InterPro" id="IPR050071">
    <property type="entry name" value="Dehydroquinate_synthase"/>
</dbReference>
<evidence type="ECO:0000256" key="10">
    <source>
        <dbReference type="ARBA" id="ARBA00022605"/>
    </source>
</evidence>
<name>A0A0B6D7D1_9GAMM</name>
<dbReference type="Gene3D" id="1.20.1090.10">
    <property type="entry name" value="Dehydroquinate synthase-like - alpha domain"/>
    <property type="match status" value="1"/>
</dbReference>
<feature type="domain" description="3-dehydroquinate synthase N-terminal" evidence="19">
    <location>
        <begin position="66"/>
        <end position="179"/>
    </location>
</feature>
<dbReference type="EMBL" id="CP009440">
    <property type="protein sequence ID" value="AJI54212.1"/>
    <property type="molecule type" value="Genomic_DNA"/>
</dbReference>
<evidence type="ECO:0000256" key="8">
    <source>
        <dbReference type="ARBA" id="ARBA00017684"/>
    </source>
</evidence>
<comment type="similarity">
    <text evidence="6 18">Belongs to the sugar phosphate cyclases superfamily. Dehydroquinate synthase family.</text>
</comment>
<dbReference type="EC" id="4.2.3.4" evidence="7 18"/>
<evidence type="ECO:0000256" key="1">
    <source>
        <dbReference type="ARBA" id="ARBA00001393"/>
    </source>
</evidence>
<evidence type="ECO:0000256" key="2">
    <source>
        <dbReference type="ARBA" id="ARBA00001911"/>
    </source>
</evidence>
<comment type="catalytic activity">
    <reaction evidence="1 18">
        <text>7-phospho-2-dehydro-3-deoxy-D-arabino-heptonate = 3-dehydroquinate + phosphate</text>
        <dbReference type="Rhea" id="RHEA:21968"/>
        <dbReference type="ChEBI" id="CHEBI:32364"/>
        <dbReference type="ChEBI" id="CHEBI:43474"/>
        <dbReference type="ChEBI" id="CHEBI:58394"/>
        <dbReference type="EC" id="4.2.3.4"/>
    </reaction>
</comment>
<dbReference type="Proteomes" id="UP000031830">
    <property type="component" value="Chromosome"/>
</dbReference>
<dbReference type="PANTHER" id="PTHR43622:SF7">
    <property type="entry name" value="3-DEHYDROQUINATE SYNTHASE, CHLOROPLASTIC"/>
    <property type="match status" value="1"/>
</dbReference>
<dbReference type="GO" id="GO:0009423">
    <property type="term" value="P:chorismate biosynthetic process"/>
    <property type="evidence" value="ECO:0007669"/>
    <property type="project" value="UniProtKB-UniRule"/>
</dbReference>
<evidence type="ECO:0000256" key="3">
    <source>
        <dbReference type="ARBA" id="ARBA00003485"/>
    </source>
</evidence>
<feature type="binding site" evidence="18">
    <location>
        <position position="151"/>
    </location>
    <ligand>
        <name>NAD(+)</name>
        <dbReference type="ChEBI" id="CHEBI:57540"/>
    </ligand>
</feature>
<comment type="function">
    <text evidence="3 18">Catalyzes the conversion of 3-deoxy-D-arabino-heptulosonate 7-phosphate (DAHP) to dehydroquinate (DHQ).</text>
</comment>
<comment type="pathway">
    <text evidence="5 18">Metabolic intermediate biosynthesis; chorismate biosynthesis; chorismate from D-erythrose 4-phosphate and phosphoenolpyruvate: step 2/7.</text>
</comment>
<comment type="cofactor">
    <cofactor evidence="2 18">
        <name>NAD(+)</name>
        <dbReference type="ChEBI" id="CHEBI:57540"/>
    </cofactor>
</comment>
<evidence type="ECO:0000256" key="14">
    <source>
        <dbReference type="ARBA" id="ARBA00023027"/>
    </source>
</evidence>
<dbReference type="Pfam" id="PF01761">
    <property type="entry name" value="DHQ_synthase"/>
    <property type="match status" value="1"/>
</dbReference>
<dbReference type="RefSeq" id="WP_044526330.1">
    <property type="nucleotide sequence ID" value="NZ_CP009440.1"/>
</dbReference>
<keyword evidence="15 18" id="KW-0057">Aromatic amino acid biosynthesis</keyword>
<evidence type="ECO:0000256" key="7">
    <source>
        <dbReference type="ARBA" id="ARBA00013031"/>
    </source>
</evidence>
<dbReference type="HAMAP" id="MF_00110">
    <property type="entry name" value="DHQ_synthase"/>
    <property type="match status" value="1"/>
</dbReference>
<evidence type="ECO:0000313" key="21">
    <source>
        <dbReference type="EMBL" id="AJI54212.1"/>
    </source>
</evidence>
<dbReference type="Pfam" id="PF24621">
    <property type="entry name" value="DHQS_C"/>
    <property type="match status" value="1"/>
</dbReference>
<keyword evidence="10 18" id="KW-0028">Amino-acid biosynthesis</keyword>
<feature type="binding site" evidence="18">
    <location>
        <position position="264"/>
    </location>
    <ligand>
        <name>Zn(2+)</name>
        <dbReference type="ChEBI" id="CHEBI:29105"/>
    </ligand>
</feature>
<gene>
    <name evidence="18 21" type="primary">aroB</name>
    <name evidence="21" type="ORF">LA55_1194</name>
</gene>
<evidence type="ECO:0000256" key="9">
    <source>
        <dbReference type="ARBA" id="ARBA00022490"/>
    </source>
</evidence>
<keyword evidence="14 18" id="KW-0520">NAD</keyword>
<dbReference type="OrthoDB" id="9806583at2"/>
<sequence length="361" mass="40471">MISQLLVNPTSSESYNIIIDSSLDISHIISHIENKQVLVVTNTTVAGLYLERFLESMPDRLDIRVCVLEDGEQYKSQASLDKILSSLLENQYTRNSTVLVALGGGVIGDITGFAAAIYQRGVDFIQVPTTLLSQVDSSVGGKTAINHPLGKNMIGAFYQPKLVYTSVQFHQTLPQREYTSGMAEVVKYAFISKDFYYWLDLNRDKILAKDASTLIDMVKRSCQIKAQVVAEDEKETTGARAILNFGHTFGHAIEKCQKYLGLKHGEAVGVGMAQAIDFSCYLGMVSEQQAKDFKEFIISFNISIDFPRYICQKEFLDAMLLDKKNSNKELKFILIKDIGDLSLQKQSKRELELFLTVSNRK</sequence>
<feature type="binding site" evidence="18">
    <location>
        <position position="142"/>
    </location>
    <ligand>
        <name>NAD(+)</name>
        <dbReference type="ChEBI" id="CHEBI:57540"/>
    </ligand>
</feature>
<evidence type="ECO:0000256" key="18">
    <source>
        <dbReference type="HAMAP-Rule" id="MF_00110"/>
    </source>
</evidence>
<dbReference type="NCBIfam" id="TIGR01357">
    <property type="entry name" value="aroB"/>
    <property type="match status" value="1"/>
</dbReference>
<dbReference type="InterPro" id="IPR030963">
    <property type="entry name" value="DHQ_synth_fam"/>
</dbReference>
<dbReference type="GO" id="GO:0000166">
    <property type="term" value="F:nucleotide binding"/>
    <property type="evidence" value="ECO:0007669"/>
    <property type="project" value="UniProtKB-KW"/>
</dbReference>
<comment type="subcellular location">
    <subcellularLocation>
        <location evidence="4 18">Cytoplasm</location>
    </subcellularLocation>
</comment>
<evidence type="ECO:0000256" key="16">
    <source>
        <dbReference type="ARBA" id="ARBA00023239"/>
    </source>
</evidence>
<dbReference type="STRING" id="28110.KU46_1378"/>
<evidence type="ECO:0000256" key="15">
    <source>
        <dbReference type="ARBA" id="ARBA00023141"/>
    </source>
</evidence>
<protein>
    <recommendedName>
        <fullName evidence="8 18">3-dehydroquinate synthase</fullName>
        <shortName evidence="18">DHQS</shortName>
        <ecNumber evidence="7 18">4.2.3.4</ecNumber>
    </recommendedName>
</protein>
<feature type="binding site" evidence="18">
    <location>
        <position position="247"/>
    </location>
    <ligand>
        <name>Zn(2+)</name>
        <dbReference type="ChEBI" id="CHEBI:29105"/>
    </ligand>
</feature>
<evidence type="ECO:0000256" key="5">
    <source>
        <dbReference type="ARBA" id="ARBA00004661"/>
    </source>
</evidence>